<dbReference type="STRING" id="105231.A0A1Y1I702"/>
<keyword evidence="4" id="KW-1185">Reference proteome</keyword>
<feature type="domain" description="MRN complex-interacting protein N-terminal" evidence="2">
    <location>
        <begin position="6"/>
        <end position="117"/>
    </location>
</feature>
<dbReference type="PANTHER" id="PTHR15863:SF2">
    <property type="entry name" value="MRN COMPLEX-INTERACTING PROTEIN"/>
    <property type="match status" value="1"/>
</dbReference>
<protein>
    <recommendedName>
        <fullName evidence="2">MRN complex-interacting protein N-terminal domain-containing protein</fullName>
    </recommendedName>
</protein>
<dbReference type="OMA" id="NKPEMTY"/>
<dbReference type="Proteomes" id="UP000054558">
    <property type="component" value="Unassembled WGS sequence"/>
</dbReference>
<reference evidence="3 4" key="1">
    <citation type="journal article" date="2014" name="Nat. Commun.">
        <title>Klebsormidium flaccidum genome reveals primary factors for plant terrestrial adaptation.</title>
        <authorList>
            <person name="Hori K."/>
            <person name="Maruyama F."/>
            <person name="Fujisawa T."/>
            <person name="Togashi T."/>
            <person name="Yamamoto N."/>
            <person name="Seo M."/>
            <person name="Sato S."/>
            <person name="Yamada T."/>
            <person name="Mori H."/>
            <person name="Tajima N."/>
            <person name="Moriyama T."/>
            <person name="Ikeuchi M."/>
            <person name="Watanabe M."/>
            <person name="Wada H."/>
            <person name="Kobayashi K."/>
            <person name="Saito M."/>
            <person name="Masuda T."/>
            <person name="Sasaki-Sekimoto Y."/>
            <person name="Mashiguchi K."/>
            <person name="Awai K."/>
            <person name="Shimojima M."/>
            <person name="Masuda S."/>
            <person name="Iwai M."/>
            <person name="Nobusawa T."/>
            <person name="Narise T."/>
            <person name="Kondo S."/>
            <person name="Saito H."/>
            <person name="Sato R."/>
            <person name="Murakawa M."/>
            <person name="Ihara Y."/>
            <person name="Oshima-Yamada Y."/>
            <person name="Ohtaka K."/>
            <person name="Satoh M."/>
            <person name="Sonobe K."/>
            <person name="Ishii M."/>
            <person name="Ohtani R."/>
            <person name="Kanamori-Sato M."/>
            <person name="Honoki R."/>
            <person name="Miyazaki D."/>
            <person name="Mochizuki H."/>
            <person name="Umetsu J."/>
            <person name="Higashi K."/>
            <person name="Shibata D."/>
            <person name="Kamiya Y."/>
            <person name="Sato N."/>
            <person name="Nakamura Y."/>
            <person name="Tabata S."/>
            <person name="Ida S."/>
            <person name="Kurokawa K."/>
            <person name="Ohta H."/>
        </authorList>
    </citation>
    <scope>NUCLEOTIDE SEQUENCE [LARGE SCALE GENOMIC DNA]</scope>
    <source>
        <strain evidence="3 4">NIES-2285</strain>
    </source>
</reference>
<feature type="compositionally biased region" description="Basic and acidic residues" evidence="1">
    <location>
        <begin position="274"/>
        <end position="285"/>
    </location>
</feature>
<dbReference type="GO" id="GO:0005634">
    <property type="term" value="C:nucleus"/>
    <property type="evidence" value="ECO:0000318"/>
    <property type="project" value="GO_Central"/>
</dbReference>
<evidence type="ECO:0000256" key="1">
    <source>
        <dbReference type="SAM" id="MobiDB-lite"/>
    </source>
</evidence>
<dbReference type="InterPro" id="IPR049472">
    <property type="entry name" value="MRNIP_N"/>
</dbReference>
<dbReference type="Pfam" id="PF15749">
    <property type="entry name" value="MRNIP"/>
    <property type="match status" value="1"/>
</dbReference>
<dbReference type="InterPro" id="IPR032739">
    <property type="entry name" value="MRNIP"/>
</dbReference>
<proteinExistence type="predicted"/>
<sequence length="306" mass="34038">MVEYIVVRCFQCSTFQVKQVTKSNKWSCSLCAAKQSVIKVYGVSGKASDLRKLAQDLNLGRQEADAAKEAVLLSKAGSAAQEDDDDFDEALIAELEEREAQHRQSQPPRTGHKWEAYIQNAEGDGEEVSVKDDPLDTQLVTTLPDQGSKRRKKEHPERRIDDVAYQKPGQGQARKSQPALVDQDYGYSYCDKSGKRAAEGSVPTARRALQPIQAQGYKRGTKPLETEEPNWGSVRAKAAELTSGAESKTDLRVSKRAPGQSKWATYIDRESSWNGDRQKSELALREEDECGDPSIQTTWGNDEIVE</sequence>
<dbReference type="EMBL" id="DF237256">
    <property type="protein sequence ID" value="GAQ86720.1"/>
    <property type="molecule type" value="Genomic_DNA"/>
</dbReference>
<evidence type="ECO:0000259" key="2">
    <source>
        <dbReference type="Pfam" id="PF15749"/>
    </source>
</evidence>
<feature type="compositionally biased region" description="Basic and acidic residues" evidence="1">
    <location>
        <begin position="154"/>
        <end position="164"/>
    </location>
</feature>
<dbReference type="PANTHER" id="PTHR15863">
    <property type="entry name" value="MRN COMPLEX-INTERACTING PROTEIN"/>
    <property type="match status" value="1"/>
</dbReference>
<dbReference type="GO" id="GO:0003682">
    <property type="term" value="F:chromatin binding"/>
    <property type="evidence" value="ECO:0000318"/>
    <property type="project" value="GO_Central"/>
</dbReference>
<organism evidence="3 4">
    <name type="scientific">Klebsormidium nitens</name>
    <name type="common">Green alga</name>
    <name type="synonym">Ulothrix nitens</name>
    <dbReference type="NCBI Taxonomy" id="105231"/>
    <lineage>
        <taxon>Eukaryota</taxon>
        <taxon>Viridiplantae</taxon>
        <taxon>Streptophyta</taxon>
        <taxon>Klebsormidiophyceae</taxon>
        <taxon>Klebsormidiales</taxon>
        <taxon>Klebsormidiaceae</taxon>
        <taxon>Klebsormidium</taxon>
    </lineage>
</organism>
<dbReference type="GO" id="GO:0007095">
    <property type="term" value="P:mitotic G2 DNA damage checkpoint signaling"/>
    <property type="evidence" value="ECO:0000318"/>
    <property type="project" value="GO_Central"/>
</dbReference>
<feature type="region of interest" description="Disordered" evidence="1">
    <location>
        <begin position="124"/>
        <end position="259"/>
    </location>
</feature>
<accession>A0A1Y1I702</accession>
<dbReference type="OrthoDB" id="5960226at2759"/>
<evidence type="ECO:0000313" key="3">
    <source>
        <dbReference type="EMBL" id="GAQ86720.1"/>
    </source>
</evidence>
<dbReference type="AlphaFoldDB" id="A0A1Y1I702"/>
<gene>
    <name evidence="3" type="ORF">KFL_003070080</name>
</gene>
<name>A0A1Y1I702_KLENI</name>
<evidence type="ECO:0000313" key="4">
    <source>
        <dbReference type="Proteomes" id="UP000054558"/>
    </source>
</evidence>
<feature type="region of interest" description="Disordered" evidence="1">
    <location>
        <begin position="274"/>
        <end position="306"/>
    </location>
</feature>